<dbReference type="Proteomes" id="UP000740926">
    <property type="component" value="Unassembled WGS sequence"/>
</dbReference>
<protein>
    <recommendedName>
        <fullName evidence="2">MaoC-like domain-containing protein</fullName>
    </recommendedName>
</protein>
<accession>A0A9P6XQV8</accession>
<dbReference type="Gene3D" id="2.40.128.700">
    <property type="match status" value="1"/>
</dbReference>
<dbReference type="InterPro" id="IPR029069">
    <property type="entry name" value="HotDog_dom_sf"/>
</dbReference>
<dbReference type="Gene3D" id="3.10.129.10">
    <property type="entry name" value="Hotdog Thioesterase"/>
    <property type="match status" value="1"/>
</dbReference>
<reference evidence="3 4" key="1">
    <citation type="journal article" date="2020" name="Microb. Genom.">
        <title>Genetic diversity of clinical and environmental Mucorales isolates obtained from an investigation of mucormycosis cases among solid organ transplant recipients.</title>
        <authorList>
            <person name="Nguyen M.H."/>
            <person name="Kaul D."/>
            <person name="Muto C."/>
            <person name="Cheng S.J."/>
            <person name="Richter R.A."/>
            <person name="Bruno V.M."/>
            <person name="Liu G."/>
            <person name="Beyhan S."/>
            <person name="Sundermann A.J."/>
            <person name="Mounaud S."/>
            <person name="Pasculle A.W."/>
            <person name="Nierman W.C."/>
            <person name="Driscoll E."/>
            <person name="Cumbie R."/>
            <person name="Clancy C.J."/>
            <person name="Dupont C.L."/>
        </authorList>
    </citation>
    <scope>NUCLEOTIDE SEQUENCE [LARGE SCALE GENOMIC DNA]</scope>
    <source>
        <strain evidence="3 4">GL24</strain>
    </source>
</reference>
<dbReference type="GO" id="GO:0004312">
    <property type="term" value="F:fatty acid synthase activity"/>
    <property type="evidence" value="ECO:0007669"/>
    <property type="project" value="InterPro"/>
</dbReference>
<comment type="caution">
    <text evidence="3">The sequence shown here is derived from an EMBL/GenBank/DDBJ whole genome shotgun (WGS) entry which is preliminary data.</text>
</comment>
<dbReference type="PANTHER" id="PTHR10982:SF21">
    <property type="entry name" value="FATTY ACID SYNTHASE SUBUNIT BETA"/>
    <property type="match status" value="1"/>
</dbReference>
<dbReference type="InterPro" id="IPR050830">
    <property type="entry name" value="Fungal_FAS"/>
</dbReference>
<dbReference type="Pfam" id="PF01575">
    <property type="entry name" value="MaoC_dehydratas"/>
    <property type="match status" value="1"/>
</dbReference>
<dbReference type="PANTHER" id="PTHR10982">
    <property type="entry name" value="MALONYL COA-ACYL CARRIER PROTEIN TRANSACYLASE"/>
    <property type="match status" value="1"/>
</dbReference>
<evidence type="ECO:0000313" key="3">
    <source>
        <dbReference type="EMBL" id="KAG1530554.1"/>
    </source>
</evidence>
<evidence type="ECO:0000259" key="2">
    <source>
        <dbReference type="Pfam" id="PF01575"/>
    </source>
</evidence>
<name>A0A9P6XQV8_9FUNG</name>
<dbReference type="Pfam" id="PF22235">
    <property type="entry name" value="FAS1_thioest_ins"/>
    <property type="match status" value="1"/>
</dbReference>
<evidence type="ECO:0000313" key="4">
    <source>
        <dbReference type="Proteomes" id="UP000740926"/>
    </source>
</evidence>
<dbReference type="SUPFAM" id="SSF54637">
    <property type="entry name" value="Thioesterase/thiol ester dehydrase-isomerase"/>
    <property type="match status" value="1"/>
</dbReference>
<dbReference type="GO" id="GO:0006633">
    <property type="term" value="P:fatty acid biosynthetic process"/>
    <property type="evidence" value="ECO:0007669"/>
    <property type="project" value="InterPro"/>
</dbReference>
<proteinExistence type="predicted"/>
<dbReference type="AlphaFoldDB" id="A0A9P6XQV8"/>
<gene>
    <name evidence="3" type="ORF">G6F50_017237</name>
</gene>
<dbReference type="InterPro" id="IPR003965">
    <property type="entry name" value="Fatty_acid_synthase"/>
</dbReference>
<dbReference type="EMBL" id="JAANIU010012264">
    <property type="protein sequence ID" value="KAG1530554.1"/>
    <property type="molecule type" value="Genomic_DNA"/>
</dbReference>
<keyword evidence="4" id="KW-1185">Reference proteome</keyword>
<dbReference type="GO" id="GO:0005835">
    <property type="term" value="C:fatty acid synthase complex"/>
    <property type="evidence" value="ECO:0007669"/>
    <property type="project" value="InterPro"/>
</dbReference>
<sequence length="118" mass="13052">MQVSTKEFVEIAKVEYESGESHGNPVIEYLKRNAQEIEQAHFFENGGYSVMPSQSTYSSVVLAPSSNEPYANVSGDFNPIHVNPYFADLAQLPGTITHGMWTSASTRKFVEIFAADNT</sequence>
<feature type="domain" description="MaoC-like" evidence="2">
    <location>
        <begin position="58"/>
        <end position="113"/>
    </location>
</feature>
<organism evidence="3 4">
    <name type="scientific">Rhizopus delemar</name>
    <dbReference type="NCBI Taxonomy" id="936053"/>
    <lineage>
        <taxon>Eukaryota</taxon>
        <taxon>Fungi</taxon>
        <taxon>Fungi incertae sedis</taxon>
        <taxon>Mucoromycota</taxon>
        <taxon>Mucoromycotina</taxon>
        <taxon>Mucoromycetes</taxon>
        <taxon>Mucorales</taxon>
        <taxon>Mucorineae</taxon>
        <taxon>Rhizopodaceae</taxon>
        <taxon>Rhizopus</taxon>
    </lineage>
</organism>
<dbReference type="InterPro" id="IPR002539">
    <property type="entry name" value="MaoC-like_dom"/>
</dbReference>
<dbReference type="PRINTS" id="PR01483">
    <property type="entry name" value="FASYNTHASE"/>
</dbReference>
<keyword evidence="1" id="KW-0808">Transferase</keyword>
<evidence type="ECO:0000256" key="1">
    <source>
        <dbReference type="ARBA" id="ARBA00022679"/>
    </source>
</evidence>